<dbReference type="InterPro" id="IPR013078">
    <property type="entry name" value="His_Pase_superF_clade-1"/>
</dbReference>
<keyword evidence="2" id="KW-1185">Reference proteome</keyword>
<evidence type="ECO:0000313" key="1">
    <source>
        <dbReference type="EMBL" id="MEY1662291.1"/>
    </source>
</evidence>
<gene>
    <name evidence="1" type="ORF">AB5I84_09045</name>
</gene>
<dbReference type="InterPro" id="IPR029033">
    <property type="entry name" value="His_PPase_superfam"/>
</dbReference>
<reference evidence="1 2" key="1">
    <citation type="submission" date="2024-07" db="EMBL/GenBank/DDBJ databases">
        <authorList>
            <person name="Ren Q."/>
        </authorList>
    </citation>
    <scope>NUCLEOTIDE SEQUENCE [LARGE SCALE GENOMIC DNA]</scope>
    <source>
        <strain evidence="1 2">REN37</strain>
    </source>
</reference>
<dbReference type="RefSeq" id="WP_369455527.1">
    <property type="nucleotide sequence ID" value="NZ_JBGCUO010000001.1"/>
</dbReference>
<protein>
    <submittedName>
        <fullName evidence="1">Histidine phosphatase family protein</fullName>
    </submittedName>
</protein>
<organism evidence="1 2">
    <name type="scientific">Isoalcanivorax beigongshangi</name>
    <dbReference type="NCBI Taxonomy" id="3238810"/>
    <lineage>
        <taxon>Bacteria</taxon>
        <taxon>Pseudomonadati</taxon>
        <taxon>Pseudomonadota</taxon>
        <taxon>Gammaproteobacteria</taxon>
        <taxon>Oceanospirillales</taxon>
        <taxon>Alcanivoracaceae</taxon>
        <taxon>Isoalcanivorax</taxon>
    </lineage>
</organism>
<dbReference type="EMBL" id="JBGCUO010000001">
    <property type="protein sequence ID" value="MEY1662291.1"/>
    <property type="molecule type" value="Genomic_DNA"/>
</dbReference>
<dbReference type="SUPFAM" id="SSF53254">
    <property type="entry name" value="Phosphoglycerate mutase-like"/>
    <property type="match status" value="1"/>
</dbReference>
<dbReference type="Proteomes" id="UP001562065">
    <property type="component" value="Unassembled WGS sequence"/>
</dbReference>
<proteinExistence type="predicted"/>
<evidence type="ECO:0000313" key="2">
    <source>
        <dbReference type="Proteomes" id="UP001562065"/>
    </source>
</evidence>
<comment type="caution">
    <text evidence="1">The sequence shown here is derived from an EMBL/GenBank/DDBJ whole genome shotgun (WGS) entry which is preliminary data.</text>
</comment>
<dbReference type="CDD" id="cd07040">
    <property type="entry name" value="HP"/>
    <property type="match status" value="1"/>
</dbReference>
<accession>A0ABV4AJQ9</accession>
<sequence>MARLHPALEQALPLLPGDRPIHLLTRHSVRELATNGFADYRLPLTEEGINMARDWGTRMPRPIAALHSSPVGRCLDTASLLYEGWAGTASPPIAHESSLVEPGCFVEDLRLAGPQFFELGILGFINQYLSEGMDGLLTLEDGVAKLVRYLHRREPPAGEMAIHVTHDTIIAAFLGGLLGWRGLNERDWPWMMEGLWLWFDDGALHWIWRAEPGRLDVARWLD</sequence>
<name>A0ABV4AJQ9_9GAMM</name>
<dbReference type="Pfam" id="PF00300">
    <property type="entry name" value="His_Phos_1"/>
    <property type="match status" value="1"/>
</dbReference>
<dbReference type="Gene3D" id="3.40.50.1240">
    <property type="entry name" value="Phosphoglycerate mutase-like"/>
    <property type="match status" value="1"/>
</dbReference>